<dbReference type="Pfam" id="PF02195">
    <property type="entry name" value="ParB_N"/>
    <property type="match status" value="1"/>
</dbReference>
<dbReference type="GO" id="GO:0000917">
    <property type="term" value="P:division septum assembly"/>
    <property type="evidence" value="ECO:0007669"/>
    <property type="project" value="UniProtKB-KW"/>
</dbReference>
<dbReference type="InterPro" id="IPR003115">
    <property type="entry name" value="ParB_N"/>
</dbReference>
<dbReference type="Gene3D" id="1.10.10.2830">
    <property type="match status" value="1"/>
</dbReference>
<dbReference type="SUPFAM" id="SSF110849">
    <property type="entry name" value="ParB/Sulfiredoxin"/>
    <property type="match status" value="1"/>
</dbReference>
<dbReference type="SMART" id="SM00470">
    <property type="entry name" value="ParB"/>
    <property type="match status" value="1"/>
</dbReference>
<evidence type="ECO:0000256" key="2">
    <source>
        <dbReference type="ARBA" id="ARBA00022490"/>
    </source>
</evidence>
<evidence type="ECO:0000313" key="9">
    <source>
        <dbReference type="EMBL" id="MPL58701.1"/>
    </source>
</evidence>
<dbReference type="NCBIfam" id="TIGR04285">
    <property type="entry name" value="nucleoid_noc"/>
    <property type="match status" value="1"/>
</dbReference>
<dbReference type="InterPro" id="IPR023705">
    <property type="entry name" value="Nucleoid_occlusion_protein"/>
</dbReference>
<reference evidence="9" key="1">
    <citation type="submission" date="2019-08" db="EMBL/GenBank/DDBJ databases">
        <authorList>
            <person name="Kucharzyk K."/>
            <person name="Murdoch R.W."/>
            <person name="Higgins S."/>
            <person name="Loffler F."/>
        </authorList>
    </citation>
    <scope>NUCLEOTIDE SEQUENCE</scope>
</reference>
<dbReference type="GO" id="GO:0045881">
    <property type="term" value="P:positive regulation of sporulation resulting in formation of a cellular spore"/>
    <property type="evidence" value="ECO:0007669"/>
    <property type="project" value="TreeGrafter"/>
</dbReference>
<dbReference type="Gene3D" id="3.90.1530.30">
    <property type="match status" value="1"/>
</dbReference>
<dbReference type="PANTHER" id="PTHR33375:SF8">
    <property type="entry name" value="NUCLEOID OCCLUSION PROTEIN"/>
    <property type="match status" value="1"/>
</dbReference>
<feature type="compositionally biased region" description="Basic and acidic residues" evidence="7">
    <location>
        <begin position="13"/>
        <end position="31"/>
    </location>
</feature>
<comment type="caution">
    <text evidence="9">The sequence shown here is derived from an EMBL/GenBank/DDBJ whole genome shotgun (WGS) entry which is preliminary data.</text>
</comment>
<organism evidence="9">
    <name type="scientific">bioreactor metagenome</name>
    <dbReference type="NCBI Taxonomy" id="1076179"/>
    <lineage>
        <taxon>unclassified sequences</taxon>
        <taxon>metagenomes</taxon>
        <taxon>ecological metagenomes</taxon>
    </lineage>
</organism>
<dbReference type="CDD" id="cd16393">
    <property type="entry name" value="SPO0J_N"/>
    <property type="match status" value="1"/>
</dbReference>
<evidence type="ECO:0000256" key="4">
    <source>
        <dbReference type="ARBA" id="ARBA00023125"/>
    </source>
</evidence>
<dbReference type="Pfam" id="PF17762">
    <property type="entry name" value="HTH_ParB"/>
    <property type="match status" value="1"/>
</dbReference>
<evidence type="ECO:0000256" key="1">
    <source>
        <dbReference type="ARBA" id="ARBA00006295"/>
    </source>
</evidence>
<proteinExistence type="inferred from homology"/>
<evidence type="ECO:0000256" key="5">
    <source>
        <dbReference type="ARBA" id="ARBA00023210"/>
    </source>
</evidence>
<evidence type="ECO:0000256" key="6">
    <source>
        <dbReference type="ARBA" id="ARBA00023306"/>
    </source>
</evidence>
<dbReference type="EMBL" id="VSSQ01000007">
    <property type="protein sequence ID" value="MPL58701.1"/>
    <property type="molecule type" value="Genomic_DNA"/>
</dbReference>
<accession>A0A644SYI3</accession>
<dbReference type="GO" id="GO:0003677">
    <property type="term" value="F:DNA binding"/>
    <property type="evidence" value="ECO:0007669"/>
    <property type="project" value="UniProtKB-KW"/>
</dbReference>
<dbReference type="InterPro" id="IPR036086">
    <property type="entry name" value="ParB/Sulfiredoxin_sf"/>
</dbReference>
<evidence type="ECO:0000256" key="7">
    <source>
        <dbReference type="SAM" id="MobiDB-lite"/>
    </source>
</evidence>
<gene>
    <name evidence="9" type="primary">noc_2</name>
    <name evidence="9" type="ORF">SDC9_04243</name>
</gene>
<dbReference type="PANTHER" id="PTHR33375">
    <property type="entry name" value="CHROMOSOME-PARTITIONING PROTEIN PARB-RELATED"/>
    <property type="match status" value="1"/>
</dbReference>
<dbReference type="NCBIfam" id="TIGR00180">
    <property type="entry name" value="parB_part"/>
    <property type="match status" value="1"/>
</dbReference>
<name>A0A644SYI3_9ZZZZ</name>
<dbReference type="InterPro" id="IPR050336">
    <property type="entry name" value="Chromosome_partition/occlusion"/>
</dbReference>
<dbReference type="AlphaFoldDB" id="A0A644SYI3"/>
<dbReference type="GO" id="GO:0007059">
    <property type="term" value="P:chromosome segregation"/>
    <property type="evidence" value="ECO:0007669"/>
    <property type="project" value="TreeGrafter"/>
</dbReference>
<dbReference type="GO" id="GO:0005694">
    <property type="term" value="C:chromosome"/>
    <property type="evidence" value="ECO:0007669"/>
    <property type="project" value="TreeGrafter"/>
</dbReference>
<comment type="similarity">
    <text evidence="1">Belongs to the ParB family.</text>
</comment>
<evidence type="ECO:0000259" key="8">
    <source>
        <dbReference type="SMART" id="SM00470"/>
    </source>
</evidence>
<keyword evidence="5" id="KW-0717">Septation</keyword>
<dbReference type="InterPro" id="IPR004437">
    <property type="entry name" value="ParB/RepB/Spo0J"/>
</dbReference>
<dbReference type="FunFam" id="3.90.1530.30:FF:000001">
    <property type="entry name" value="Chromosome partitioning protein ParB"/>
    <property type="match status" value="1"/>
</dbReference>
<dbReference type="InterPro" id="IPR041468">
    <property type="entry name" value="HTH_ParB/Spo0J"/>
</dbReference>
<evidence type="ECO:0000256" key="3">
    <source>
        <dbReference type="ARBA" id="ARBA00022618"/>
    </source>
</evidence>
<dbReference type="FunFam" id="1.10.10.2830:FF:000001">
    <property type="entry name" value="Chromosome partitioning protein ParB"/>
    <property type="match status" value="1"/>
</dbReference>
<keyword evidence="4" id="KW-0238">DNA-binding</keyword>
<feature type="region of interest" description="Disordered" evidence="7">
    <location>
        <begin position="1"/>
        <end position="40"/>
    </location>
</feature>
<feature type="domain" description="ParB-like N-terminal" evidence="8">
    <location>
        <begin position="49"/>
        <end position="138"/>
    </location>
</feature>
<keyword evidence="3" id="KW-0132">Cell division</keyword>
<keyword evidence="2" id="KW-0963">Cytoplasm</keyword>
<keyword evidence="6" id="KW-0131">Cell cycle</keyword>
<protein>
    <submittedName>
        <fullName evidence="9">Nucleoid occlusion protein</fullName>
    </submittedName>
</protein>
<sequence length="307" mass="35098">MKNLARLFGFPEGKSEENNPADDTRPEHTENTGDSETSEVDIISLNEVRQVNVDNIVPNPFQPRKTFNEDSLKELAASITEFGVIQPLLVRKTESGLELIAGERRLRASRLAGLTHVPVILKELNDQEMAELAMIENLQREDLHYLEEAEGYQALLNSFGFTQDVLAKRVGKTQSTIANKLRLLKLDSSIRKIIVDESLTERHARALLKLNDLQIQMQILNEVREKKLNVRETEGLIEEVLADISREMTKKDNPKRNVVKIIKDVRIFLNSINKVVGEMKKTGLKIKIKQDQDDDYITINLRIPKRR</sequence>